<sequence length="81" mass="9193">MIKHVSNDGQGIEVEEEVALLSKVIEDMLNDVDGIIPLSLVHSKLVSNPVLSTNWDKEFVKLDPFSLYDLLVVRTKEEGWR</sequence>
<name>A0A8J5FR92_ZINOF</name>
<evidence type="ECO:0000259" key="3">
    <source>
        <dbReference type="Pfam" id="PF03931"/>
    </source>
</evidence>
<dbReference type="EMBL" id="JACMSC010000013">
    <property type="protein sequence ID" value="KAG6491820.1"/>
    <property type="molecule type" value="Genomic_DNA"/>
</dbReference>
<evidence type="ECO:0000313" key="4">
    <source>
        <dbReference type="EMBL" id="KAG6491820.1"/>
    </source>
</evidence>
<dbReference type="AlphaFoldDB" id="A0A8J5FR92"/>
<dbReference type="SUPFAM" id="SSF54695">
    <property type="entry name" value="POZ domain"/>
    <property type="match status" value="1"/>
</dbReference>
<dbReference type="GO" id="GO:0006511">
    <property type="term" value="P:ubiquitin-dependent protein catabolic process"/>
    <property type="evidence" value="ECO:0007669"/>
    <property type="project" value="InterPro"/>
</dbReference>
<dbReference type="InterPro" id="IPR016073">
    <property type="entry name" value="Skp1_comp_POZ"/>
</dbReference>
<reference evidence="4 5" key="1">
    <citation type="submission" date="2020-08" db="EMBL/GenBank/DDBJ databases">
        <title>Plant Genome Project.</title>
        <authorList>
            <person name="Zhang R.-G."/>
        </authorList>
    </citation>
    <scope>NUCLEOTIDE SEQUENCE [LARGE SCALE GENOMIC DNA]</scope>
    <source>
        <tissue evidence="4">Rhizome</tissue>
    </source>
</reference>
<gene>
    <name evidence="4" type="ORF">ZIOFF_046758</name>
</gene>
<dbReference type="InterPro" id="IPR001232">
    <property type="entry name" value="SKP1-like"/>
</dbReference>
<accession>A0A8J5FR92</accession>
<comment type="similarity">
    <text evidence="2">Belongs to the SKP1 family.</text>
</comment>
<dbReference type="Gene3D" id="3.30.710.10">
    <property type="entry name" value="Potassium Channel Kv1.1, Chain A"/>
    <property type="match status" value="1"/>
</dbReference>
<feature type="domain" description="SKP1 component POZ" evidence="3">
    <location>
        <begin position="1"/>
        <end position="44"/>
    </location>
</feature>
<dbReference type="Proteomes" id="UP000734854">
    <property type="component" value="Unassembled WGS sequence"/>
</dbReference>
<protein>
    <recommendedName>
        <fullName evidence="3">SKP1 component POZ domain-containing protein</fullName>
    </recommendedName>
</protein>
<dbReference type="InterPro" id="IPR011333">
    <property type="entry name" value="SKP1/BTB/POZ_sf"/>
</dbReference>
<evidence type="ECO:0000256" key="2">
    <source>
        <dbReference type="ARBA" id="ARBA00009993"/>
    </source>
</evidence>
<dbReference type="SMART" id="SM00512">
    <property type="entry name" value="Skp1"/>
    <property type="match status" value="1"/>
</dbReference>
<comment type="pathway">
    <text evidence="1">Protein modification; protein ubiquitination.</text>
</comment>
<keyword evidence="5" id="KW-1185">Reference proteome</keyword>
<proteinExistence type="inferred from homology"/>
<dbReference type="Pfam" id="PF03931">
    <property type="entry name" value="Skp1_POZ"/>
    <property type="match status" value="1"/>
</dbReference>
<evidence type="ECO:0000256" key="1">
    <source>
        <dbReference type="ARBA" id="ARBA00004906"/>
    </source>
</evidence>
<dbReference type="GO" id="GO:0009867">
    <property type="term" value="P:jasmonic acid mediated signaling pathway"/>
    <property type="evidence" value="ECO:0007669"/>
    <property type="project" value="UniProtKB-ARBA"/>
</dbReference>
<evidence type="ECO:0000313" key="5">
    <source>
        <dbReference type="Proteomes" id="UP000734854"/>
    </source>
</evidence>
<organism evidence="4 5">
    <name type="scientific">Zingiber officinale</name>
    <name type="common">Ginger</name>
    <name type="synonym">Amomum zingiber</name>
    <dbReference type="NCBI Taxonomy" id="94328"/>
    <lineage>
        <taxon>Eukaryota</taxon>
        <taxon>Viridiplantae</taxon>
        <taxon>Streptophyta</taxon>
        <taxon>Embryophyta</taxon>
        <taxon>Tracheophyta</taxon>
        <taxon>Spermatophyta</taxon>
        <taxon>Magnoliopsida</taxon>
        <taxon>Liliopsida</taxon>
        <taxon>Zingiberales</taxon>
        <taxon>Zingiberaceae</taxon>
        <taxon>Zingiber</taxon>
    </lineage>
</organism>
<comment type="caution">
    <text evidence="4">The sequence shown here is derived from an EMBL/GenBank/DDBJ whole genome shotgun (WGS) entry which is preliminary data.</text>
</comment>